<dbReference type="PANTHER" id="PTHR43163:SF6">
    <property type="entry name" value="DIPEPTIDE TRANSPORT SYSTEM PERMEASE PROTEIN DPPB-RELATED"/>
    <property type="match status" value="1"/>
</dbReference>
<feature type="transmembrane region" description="Helical" evidence="7">
    <location>
        <begin position="282"/>
        <end position="307"/>
    </location>
</feature>
<keyword evidence="10" id="KW-1185">Reference proteome</keyword>
<evidence type="ECO:0000256" key="5">
    <source>
        <dbReference type="ARBA" id="ARBA00022989"/>
    </source>
</evidence>
<dbReference type="EMBL" id="AZHW01000851">
    <property type="protein sequence ID" value="ETW95960.1"/>
    <property type="molecule type" value="Genomic_DNA"/>
</dbReference>
<dbReference type="InterPro" id="IPR045621">
    <property type="entry name" value="BPD_transp_1_N"/>
</dbReference>
<evidence type="ECO:0000256" key="2">
    <source>
        <dbReference type="ARBA" id="ARBA00022448"/>
    </source>
</evidence>
<evidence type="ECO:0000256" key="4">
    <source>
        <dbReference type="ARBA" id="ARBA00022692"/>
    </source>
</evidence>
<dbReference type="Pfam" id="PF19300">
    <property type="entry name" value="BPD_transp_1_N"/>
    <property type="match status" value="1"/>
</dbReference>
<keyword evidence="6 7" id="KW-0472">Membrane</keyword>
<feature type="transmembrane region" description="Helical" evidence="7">
    <location>
        <begin position="235"/>
        <end position="262"/>
    </location>
</feature>
<name>W4LE33_ENTF1</name>
<dbReference type="PATRIC" id="fig|1429438.4.peg.5434"/>
<proteinExistence type="inferred from homology"/>
<dbReference type="HOGENOM" id="CLU_036879_0_0_7"/>
<dbReference type="PROSITE" id="PS50928">
    <property type="entry name" value="ABC_TM1"/>
    <property type="match status" value="1"/>
</dbReference>
<evidence type="ECO:0000313" key="9">
    <source>
        <dbReference type="EMBL" id="ETW95960.1"/>
    </source>
</evidence>
<feature type="transmembrane region" description="Helical" evidence="7">
    <location>
        <begin position="9"/>
        <end position="30"/>
    </location>
</feature>
<evidence type="ECO:0000256" key="6">
    <source>
        <dbReference type="ARBA" id="ARBA00023136"/>
    </source>
</evidence>
<feature type="transmembrane region" description="Helical" evidence="7">
    <location>
        <begin position="134"/>
        <end position="161"/>
    </location>
</feature>
<dbReference type="Gene3D" id="1.10.3720.10">
    <property type="entry name" value="MetI-like"/>
    <property type="match status" value="1"/>
</dbReference>
<dbReference type="GO" id="GO:0071916">
    <property type="term" value="F:dipeptide transmembrane transporter activity"/>
    <property type="evidence" value="ECO:0007669"/>
    <property type="project" value="TreeGrafter"/>
</dbReference>
<dbReference type="AlphaFoldDB" id="W4LE33"/>
<dbReference type="GO" id="GO:0005886">
    <property type="term" value="C:plasma membrane"/>
    <property type="evidence" value="ECO:0007669"/>
    <property type="project" value="UniProtKB-SubCell"/>
</dbReference>
<evidence type="ECO:0000313" key="10">
    <source>
        <dbReference type="Proteomes" id="UP000019141"/>
    </source>
</evidence>
<dbReference type="InterPro" id="IPR000515">
    <property type="entry name" value="MetI-like"/>
</dbReference>
<dbReference type="SUPFAM" id="SSF161098">
    <property type="entry name" value="MetI-like"/>
    <property type="match status" value="1"/>
</dbReference>
<reference evidence="9 10" key="1">
    <citation type="journal article" date="2014" name="Nature">
        <title>An environmental bacterial taxon with a large and distinct metabolic repertoire.</title>
        <authorList>
            <person name="Wilson M.C."/>
            <person name="Mori T."/>
            <person name="Ruckert C."/>
            <person name="Uria A.R."/>
            <person name="Helf M.J."/>
            <person name="Takada K."/>
            <person name="Gernert C."/>
            <person name="Steffens U.A."/>
            <person name="Heycke N."/>
            <person name="Schmitt S."/>
            <person name="Rinke C."/>
            <person name="Helfrich E.J."/>
            <person name="Brachmann A.O."/>
            <person name="Gurgui C."/>
            <person name="Wakimoto T."/>
            <person name="Kracht M."/>
            <person name="Crusemann M."/>
            <person name="Hentschel U."/>
            <person name="Abe I."/>
            <person name="Matsunaga S."/>
            <person name="Kalinowski J."/>
            <person name="Takeyama H."/>
            <person name="Piel J."/>
        </authorList>
    </citation>
    <scope>NUCLEOTIDE SEQUENCE [LARGE SCALE GENOMIC DNA]</scope>
    <source>
        <strain evidence="10">TSY1</strain>
    </source>
</reference>
<evidence type="ECO:0000256" key="3">
    <source>
        <dbReference type="ARBA" id="ARBA00022475"/>
    </source>
</evidence>
<keyword evidence="5 7" id="KW-1133">Transmembrane helix</keyword>
<evidence type="ECO:0000259" key="8">
    <source>
        <dbReference type="PROSITE" id="PS50928"/>
    </source>
</evidence>
<dbReference type="CDD" id="cd06261">
    <property type="entry name" value="TM_PBP2"/>
    <property type="match status" value="1"/>
</dbReference>
<keyword evidence="2 7" id="KW-0813">Transport</keyword>
<comment type="caution">
    <text evidence="9">The sequence shown here is derived from an EMBL/GenBank/DDBJ whole genome shotgun (WGS) entry which is preliminary data.</text>
</comment>
<feature type="transmembrane region" description="Helical" evidence="7">
    <location>
        <begin position="181"/>
        <end position="200"/>
    </location>
</feature>
<comment type="subcellular location">
    <subcellularLocation>
        <location evidence="1 7">Cell membrane</location>
        <topology evidence="1 7">Multi-pass membrane protein</topology>
    </subcellularLocation>
</comment>
<evidence type="ECO:0000256" key="1">
    <source>
        <dbReference type="ARBA" id="ARBA00004651"/>
    </source>
</evidence>
<evidence type="ECO:0000256" key="7">
    <source>
        <dbReference type="RuleBase" id="RU363032"/>
    </source>
</evidence>
<sequence>MKEYIIRRLVLLVPTVLGVSIIVFLMMHFIPGDPVALLLGDYYTEETAAAIRAQYGLDKPLHTQYVIWLGRLFVGDWGQSIIANRPIFDDLVYRIPVTLELIVLSMAFALLIAVPAGVIAALKPYSWRDYSAMTTALIGVSVPEFFMGILLILFFSLLWGILPAVGYVPLTESIWGNLKHMILPAVTLGLARAALLTRLVRASMMEVIRLDYVTTARAKGVREWAVVLKHALKNALIPTVTVLGLQVGFLIGGAIVVETVFAVPGVGSFGIAAISLRDYPQVQAFVLLFALGFVLTNLIVDILYAFLDPRIKYETATS</sequence>
<protein>
    <recommendedName>
        <fullName evidence="8">ABC transmembrane type-1 domain-containing protein</fullName>
    </recommendedName>
</protein>
<dbReference type="Proteomes" id="UP000019141">
    <property type="component" value="Unassembled WGS sequence"/>
</dbReference>
<accession>W4LE33</accession>
<dbReference type="Pfam" id="PF00528">
    <property type="entry name" value="BPD_transp_1"/>
    <property type="match status" value="1"/>
</dbReference>
<keyword evidence="4 7" id="KW-0812">Transmembrane</keyword>
<feature type="domain" description="ABC transmembrane type-1" evidence="8">
    <location>
        <begin position="95"/>
        <end position="304"/>
    </location>
</feature>
<dbReference type="InterPro" id="IPR035906">
    <property type="entry name" value="MetI-like_sf"/>
</dbReference>
<keyword evidence="3" id="KW-1003">Cell membrane</keyword>
<organism evidence="9 10">
    <name type="scientific">Entotheonella factor</name>
    <dbReference type="NCBI Taxonomy" id="1429438"/>
    <lineage>
        <taxon>Bacteria</taxon>
        <taxon>Pseudomonadati</taxon>
        <taxon>Nitrospinota/Tectimicrobiota group</taxon>
        <taxon>Candidatus Tectimicrobiota</taxon>
        <taxon>Candidatus Entotheonellia</taxon>
        <taxon>Candidatus Entotheonellales</taxon>
        <taxon>Candidatus Entotheonellaceae</taxon>
        <taxon>Candidatus Entotheonella</taxon>
    </lineage>
</organism>
<comment type="similarity">
    <text evidence="7">Belongs to the binding-protein-dependent transport system permease family.</text>
</comment>
<gene>
    <name evidence="9" type="ORF">ETSY1_28510</name>
</gene>
<feature type="transmembrane region" description="Helical" evidence="7">
    <location>
        <begin position="101"/>
        <end position="122"/>
    </location>
</feature>
<dbReference type="PANTHER" id="PTHR43163">
    <property type="entry name" value="DIPEPTIDE TRANSPORT SYSTEM PERMEASE PROTEIN DPPB-RELATED"/>
    <property type="match status" value="1"/>
</dbReference>